<dbReference type="SUPFAM" id="SSF103247">
    <property type="entry name" value="TT1751-like"/>
    <property type="match status" value="1"/>
</dbReference>
<evidence type="ECO:0000313" key="3">
    <source>
        <dbReference type="Proteomes" id="UP001235760"/>
    </source>
</evidence>
<dbReference type="Proteomes" id="UP001235760">
    <property type="component" value="Unassembled WGS sequence"/>
</dbReference>
<reference evidence="2 3" key="1">
    <citation type="submission" date="2023-08" db="EMBL/GenBank/DDBJ databases">
        <authorList>
            <person name="Roldan D.M."/>
            <person name="Menes R.J."/>
        </authorList>
    </citation>
    <scope>NUCLEOTIDE SEQUENCE [LARGE SCALE GENOMIC DNA]</scope>
    <source>
        <strain evidence="2 3">CCM 2812</strain>
    </source>
</reference>
<proteinExistence type="predicted"/>
<keyword evidence="3" id="KW-1185">Reference proteome</keyword>
<evidence type="ECO:0000256" key="1">
    <source>
        <dbReference type="SAM" id="MobiDB-lite"/>
    </source>
</evidence>
<feature type="compositionally biased region" description="Polar residues" evidence="1">
    <location>
        <begin position="1"/>
        <end position="10"/>
    </location>
</feature>
<dbReference type="RefSeq" id="WP_305750880.1">
    <property type="nucleotide sequence ID" value="NZ_JAUZEE010000010.1"/>
</dbReference>
<protein>
    <submittedName>
        <fullName evidence="2">Uncharacterized protein</fullName>
    </submittedName>
</protein>
<name>A0ABT9G781_LEPDI</name>
<gene>
    <name evidence="2" type="ORF">Q8X39_17020</name>
</gene>
<sequence length="226" mass="23817">MVRHLLSQTADAVRESTRDGHATRDAAGTAIPWRSWLTSCMAVVMLAAGAIRVEAYEQRRRSGSHDAARTVDRLKSAASAHGLAVVAVIPMPSQHADLVVLGPHPGETAVVQHDHAHELTHDLALPLALHVRATEDGHAEVSFHDLGMAGAQTLPRELRDGLAALPALVGTALGEADRPLVGPAAPLGLRRSAGRALGLSGDGRADEHTAVEAWSVHARARARRDA</sequence>
<feature type="region of interest" description="Disordered" evidence="1">
    <location>
        <begin position="1"/>
        <end position="24"/>
    </location>
</feature>
<evidence type="ECO:0000313" key="2">
    <source>
        <dbReference type="EMBL" id="MDP4302341.1"/>
    </source>
</evidence>
<accession>A0ABT9G781</accession>
<organism evidence="2 3">
    <name type="scientific">Leptothrix discophora</name>
    <dbReference type="NCBI Taxonomy" id="89"/>
    <lineage>
        <taxon>Bacteria</taxon>
        <taxon>Pseudomonadati</taxon>
        <taxon>Pseudomonadota</taxon>
        <taxon>Betaproteobacteria</taxon>
        <taxon>Burkholderiales</taxon>
        <taxon>Sphaerotilaceae</taxon>
        <taxon>Leptothrix</taxon>
    </lineage>
</organism>
<dbReference type="EMBL" id="JAUZEE010000010">
    <property type="protein sequence ID" value="MDP4302341.1"/>
    <property type="molecule type" value="Genomic_DNA"/>
</dbReference>
<comment type="caution">
    <text evidence="2">The sequence shown here is derived from an EMBL/GenBank/DDBJ whole genome shotgun (WGS) entry which is preliminary data.</text>
</comment>
<dbReference type="InterPro" id="IPR035923">
    <property type="entry name" value="TT1751-like_sf"/>
</dbReference>
<feature type="compositionally biased region" description="Basic and acidic residues" evidence="1">
    <location>
        <begin position="12"/>
        <end position="24"/>
    </location>
</feature>